<proteinExistence type="predicted"/>
<feature type="transmembrane region" description="Helical" evidence="2">
    <location>
        <begin position="143"/>
        <end position="164"/>
    </location>
</feature>
<evidence type="ECO:0000256" key="2">
    <source>
        <dbReference type="SAM" id="Phobius"/>
    </source>
</evidence>
<feature type="region of interest" description="Disordered" evidence="1">
    <location>
        <begin position="1"/>
        <end position="24"/>
    </location>
</feature>
<dbReference type="EMBL" id="BAAADV010000001">
    <property type="protein sequence ID" value="GAA0666574.1"/>
    <property type="molecule type" value="Genomic_DNA"/>
</dbReference>
<gene>
    <name evidence="3" type="ORF">GCM10009020_09830</name>
</gene>
<feature type="compositionally biased region" description="Acidic residues" evidence="1">
    <location>
        <begin position="1"/>
        <end position="12"/>
    </location>
</feature>
<keyword evidence="2" id="KW-0472">Membrane</keyword>
<sequence>MGASEYTDDEYETLQTSKREIAGNEEPARIADVRVGDSTARLTLEFDWTDGGEIAEFDLDSERDVMELKTLARGLGYDYDHLPYLEGETVTAVYLDGEWVPAATLPDAGPDVLGDASTGRFDPLSRAYRAATGRVGDLSTNKLLIAVIVVKKLLIASAIVYLLVA</sequence>
<name>A0AAV3T763_9EURY</name>
<keyword evidence="4" id="KW-1185">Reference proteome</keyword>
<dbReference type="AlphaFoldDB" id="A0AAV3T763"/>
<dbReference type="Proteomes" id="UP001500420">
    <property type="component" value="Unassembled WGS sequence"/>
</dbReference>
<dbReference type="RefSeq" id="WP_343772779.1">
    <property type="nucleotide sequence ID" value="NZ_BAAADV010000001.1"/>
</dbReference>
<keyword evidence="2" id="KW-1133">Transmembrane helix</keyword>
<evidence type="ECO:0000313" key="4">
    <source>
        <dbReference type="Proteomes" id="UP001500420"/>
    </source>
</evidence>
<keyword evidence="2" id="KW-0812">Transmembrane</keyword>
<accession>A0AAV3T763</accession>
<reference evidence="3 4" key="1">
    <citation type="journal article" date="2019" name="Int. J. Syst. Evol. Microbiol.">
        <title>The Global Catalogue of Microorganisms (GCM) 10K type strain sequencing project: providing services to taxonomists for standard genome sequencing and annotation.</title>
        <authorList>
            <consortium name="The Broad Institute Genomics Platform"/>
            <consortium name="The Broad Institute Genome Sequencing Center for Infectious Disease"/>
            <person name="Wu L."/>
            <person name="Ma J."/>
        </authorList>
    </citation>
    <scope>NUCLEOTIDE SEQUENCE [LARGE SCALE GENOMIC DNA]</scope>
    <source>
        <strain evidence="3 4">JCM 16328</strain>
    </source>
</reference>
<protein>
    <submittedName>
        <fullName evidence="3">Uncharacterized protein</fullName>
    </submittedName>
</protein>
<evidence type="ECO:0000256" key="1">
    <source>
        <dbReference type="SAM" id="MobiDB-lite"/>
    </source>
</evidence>
<comment type="caution">
    <text evidence="3">The sequence shown here is derived from an EMBL/GenBank/DDBJ whole genome shotgun (WGS) entry which is preliminary data.</text>
</comment>
<evidence type="ECO:0000313" key="3">
    <source>
        <dbReference type="EMBL" id="GAA0666574.1"/>
    </source>
</evidence>
<organism evidence="3 4">
    <name type="scientific">Natronoarchaeum mannanilyticum</name>
    <dbReference type="NCBI Taxonomy" id="926360"/>
    <lineage>
        <taxon>Archaea</taxon>
        <taxon>Methanobacteriati</taxon>
        <taxon>Methanobacteriota</taxon>
        <taxon>Stenosarchaea group</taxon>
        <taxon>Halobacteria</taxon>
        <taxon>Halobacteriales</taxon>
        <taxon>Natronoarchaeaceae</taxon>
    </lineage>
</organism>